<name>A0ABY1P5K0_9FLAO</name>
<keyword evidence="1" id="KW-1133">Transmembrane helix</keyword>
<dbReference type="Proteomes" id="UP001157960">
    <property type="component" value="Unassembled WGS sequence"/>
</dbReference>
<comment type="caution">
    <text evidence="2">The sequence shown here is derived from an EMBL/GenBank/DDBJ whole genome shotgun (WGS) entry which is preliminary data.</text>
</comment>
<keyword evidence="3" id="KW-1185">Reference proteome</keyword>
<evidence type="ECO:0000313" key="3">
    <source>
        <dbReference type="Proteomes" id="UP001157960"/>
    </source>
</evidence>
<protein>
    <submittedName>
        <fullName evidence="2">Uncharacterized protein</fullName>
    </submittedName>
</protein>
<keyword evidence="1" id="KW-0472">Membrane</keyword>
<feature type="transmembrane region" description="Helical" evidence="1">
    <location>
        <begin position="35"/>
        <end position="56"/>
    </location>
</feature>
<proteinExistence type="predicted"/>
<evidence type="ECO:0000313" key="2">
    <source>
        <dbReference type="EMBL" id="SMP24616.1"/>
    </source>
</evidence>
<accession>A0ABY1P5K0</accession>
<dbReference type="EMBL" id="FXTZ01000008">
    <property type="protein sequence ID" value="SMP24616.1"/>
    <property type="molecule type" value="Genomic_DNA"/>
</dbReference>
<keyword evidence="1" id="KW-0812">Transmembrane</keyword>
<gene>
    <name evidence="2" type="ORF">SAMN06264346_10860</name>
</gene>
<organism evidence="2 3">
    <name type="scientific">Chryseobacterium profundimaris</name>
    <dbReference type="NCBI Taxonomy" id="1387275"/>
    <lineage>
        <taxon>Bacteria</taxon>
        <taxon>Pseudomonadati</taxon>
        <taxon>Bacteroidota</taxon>
        <taxon>Flavobacteriia</taxon>
        <taxon>Flavobacteriales</taxon>
        <taxon>Weeksellaceae</taxon>
        <taxon>Chryseobacterium group</taxon>
        <taxon>Chryseobacterium</taxon>
    </lineage>
</organism>
<sequence>MKRLNCYYLKYPAGFSDYADFMLERFFVKIFMPEASILIFLLLLICKFLFAASFYIEFEKDNQVNLLIESPI</sequence>
<reference evidence="2 3" key="1">
    <citation type="submission" date="2017-05" db="EMBL/GenBank/DDBJ databases">
        <authorList>
            <person name="Varghese N."/>
            <person name="Submissions S."/>
        </authorList>
    </citation>
    <scope>NUCLEOTIDE SEQUENCE [LARGE SCALE GENOMIC DNA]</scope>
    <source>
        <strain evidence="2 3">DSM 28214</strain>
    </source>
</reference>
<evidence type="ECO:0000256" key="1">
    <source>
        <dbReference type="SAM" id="Phobius"/>
    </source>
</evidence>